<dbReference type="GO" id="GO:0015074">
    <property type="term" value="P:DNA integration"/>
    <property type="evidence" value="ECO:0007669"/>
    <property type="project" value="InterPro"/>
</dbReference>
<dbReference type="InterPro" id="IPR050090">
    <property type="entry name" value="Tyrosine_recombinase_XerCD"/>
</dbReference>
<keyword evidence="2" id="KW-0233">DNA recombination</keyword>
<dbReference type="InterPro" id="IPR010998">
    <property type="entry name" value="Integrase_recombinase_N"/>
</dbReference>
<dbReference type="STRING" id="394193.SAMN04489732_110260"/>
<reference evidence="4 5" key="1">
    <citation type="submission" date="2016-10" db="EMBL/GenBank/DDBJ databases">
        <authorList>
            <person name="de Groot N.N."/>
        </authorList>
    </citation>
    <scope>NUCLEOTIDE SEQUENCE [LARGE SCALE GENOMIC DNA]</scope>
    <source>
        <strain evidence="4 5">DSM 44993</strain>
    </source>
</reference>
<sequence length="386" mass="42142">MPRPPMPLGTWGKVRTYARKTGGHRATALYKDYDGVARPVERAGASAAKATNALLEALRDRSRATGDAEITAETKVSVVAEMYFEELAKSDKATRTKQDYKYSWNGYLKRPLANLTVRQAGKVSMANRVLTSIRDKNGSGAAKTARSVLTGIYALMVRHDALEDNPVREIESLGKRSKGAKPQGRIDATNVGGVLGLVRASEAAAKWDLVDILEVLAGLGCRIGELLALDWATSIDFDDGTIYFHGTVIRVKGVGLIVQPYTKSPAGMRRIRPPSWVMDVLKGRYATATSEWAFPTSIGTLRDPDNTRRDMRKVIAGTEFEGLVTHDWRHYVATILDDAGLTARQIADYLGHDKPSTTQDVYMSRGTVSGKASAALHQRPPVKPMG</sequence>
<organism evidence="4 5">
    <name type="scientific">Amycolatopsis saalfeldensis</name>
    <dbReference type="NCBI Taxonomy" id="394193"/>
    <lineage>
        <taxon>Bacteria</taxon>
        <taxon>Bacillati</taxon>
        <taxon>Actinomycetota</taxon>
        <taxon>Actinomycetes</taxon>
        <taxon>Pseudonocardiales</taxon>
        <taxon>Pseudonocardiaceae</taxon>
        <taxon>Amycolatopsis</taxon>
    </lineage>
</organism>
<dbReference type="GO" id="GO:0003677">
    <property type="term" value="F:DNA binding"/>
    <property type="evidence" value="ECO:0007669"/>
    <property type="project" value="UniProtKB-KW"/>
</dbReference>
<dbReference type="EMBL" id="FOEF01000010">
    <property type="protein sequence ID" value="SEP46460.1"/>
    <property type="molecule type" value="Genomic_DNA"/>
</dbReference>
<dbReference type="Gene3D" id="1.10.150.130">
    <property type="match status" value="1"/>
</dbReference>
<dbReference type="RefSeq" id="WP_177231510.1">
    <property type="nucleotide sequence ID" value="NZ_FOEF01000010.1"/>
</dbReference>
<proteinExistence type="predicted"/>
<evidence type="ECO:0000256" key="2">
    <source>
        <dbReference type="ARBA" id="ARBA00023172"/>
    </source>
</evidence>
<dbReference type="AlphaFoldDB" id="A0A1H8Y2D1"/>
<dbReference type="Gene3D" id="1.10.443.10">
    <property type="entry name" value="Intergrase catalytic core"/>
    <property type="match status" value="1"/>
</dbReference>
<dbReference type="InterPro" id="IPR011010">
    <property type="entry name" value="DNA_brk_join_enz"/>
</dbReference>
<dbReference type="InterPro" id="IPR013762">
    <property type="entry name" value="Integrase-like_cat_sf"/>
</dbReference>
<dbReference type="CDD" id="cd01189">
    <property type="entry name" value="INT_ICEBs1_C_like"/>
    <property type="match status" value="1"/>
</dbReference>
<dbReference type="Pfam" id="PF00589">
    <property type="entry name" value="Phage_integrase"/>
    <property type="match status" value="1"/>
</dbReference>
<evidence type="ECO:0000256" key="1">
    <source>
        <dbReference type="ARBA" id="ARBA00023125"/>
    </source>
</evidence>
<dbReference type="GO" id="GO:0006310">
    <property type="term" value="P:DNA recombination"/>
    <property type="evidence" value="ECO:0007669"/>
    <property type="project" value="UniProtKB-KW"/>
</dbReference>
<accession>A0A1H8Y2D1</accession>
<name>A0A1H8Y2D1_9PSEU</name>
<gene>
    <name evidence="4" type="ORF">SAMN04489732_110260</name>
</gene>
<dbReference type="InterPro" id="IPR002104">
    <property type="entry name" value="Integrase_catalytic"/>
</dbReference>
<keyword evidence="1" id="KW-0238">DNA-binding</keyword>
<dbReference type="PANTHER" id="PTHR30349">
    <property type="entry name" value="PHAGE INTEGRASE-RELATED"/>
    <property type="match status" value="1"/>
</dbReference>
<evidence type="ECO:0000313" key="4">
    <source>
        <dbReference type="EMBL" id="SEP46460.1"/>
    </source>
</evidence>
<evidence type="ECO:0000313" key="5">
    <source>
        <dbReference type="Proteomes" id="UP000198582"/>
    </source>
</evidence>
<dbReference type="SUPFAM" id="SSF56349">
    <property type="entry name" value="DNA breaking-rejoining enzymes"/>
    <property type="match status" value="1"/>
</dbReference>
<evidence type="ECO:0000259" key="3">
    <source>
        <dbReference type="PROSITE" id="PS51898"/>
    </source>
</evidence>
<protein>
    <submittedName>
        <fullName evidence="4">Site-specific recombinase XerD</fullName>
    </submittedName>
</protein>
<dbReference type="PROSITE" id="PS51898">
    <property type="entry name" value="TYR_RECOMBINASE"/>
    <property type="match status" value="1"/>
</dbReference>
<dbReference type="Proteomes" id="UP000198582">
    <property type="component" value="Unassembled WGS sequence"/>
</dbReference>
<keyword evidence="5" id="KW-1185">Reference proteome</keyword>
<feature type="domain" description="Tyr recombinase" evidence="3">
    <location>
        <begin position="181"/>
        <end position="376"/>
    </location>
</feature>